<keyword evidence="8" id="KW-1185">Reference proteome</keyword>
<dbReference type="Pfam" id="PF25954">
    <property type="entry name" value="Beta-barrel_RND_2"/>
    <property type="match status" value="1"/>
</dbReference>
<dbReference type="InterPro" id="IPR058627">
    <property type="entry name" value="MdtA-like_C"/>
</dbReference>
<feature type="domain" description="Multidrug resistance protein MdtA-like alpha-helical hairpin" evidence="4">
    <location>
        <begin position="115"/>
        <end position="183"/>
    </location>
</feature>
<feature type="chain" id="PRO_5024465668" evidence="3">
    <location>
        <begin position="29"/>
        <end position="377"/>
    </location>
</feature>
<gene>
    <name evidence="7" type="ORF">F2Q65_02535</name>
</gene>
<dbReference type="NCBIfam" id="TIGR01730">
    <property type="entry name" value="RND_mfp"/>
    <property type="match status" value="1"/>
</dbReference>
<reference evidence="7 8" key="1">
    <citation type="submission" date="2019-09" db="EMBL/GenBank/DDBJ databases">
        <title>Whole-genome sequence of the purple sulfur bacterium Thiohalocapsa marina DSM 19078.</title>
        <authorList>
            <person name="Kyndt J.A."/>
            <person name="Meyer T.E."/>
        </authorList>
    </citation>
    <scope>NUCLEOTIDE SEQUENCE [LARGE SCALE GENOMIC DNA]</scope>
    <source>
        <strain evidence="7 8">DSM 19078</strain>
    </source>
</reference>
<evidence type="ECO:0000313" key="7">
    <source>
        <dbReference type="EMBL" id="KAA6187417.1"/>
    </source>
</evidence>
<dbReference type="PANTHER" id="PTHR30469:SF18">
    <property type="entry name" value="RESISTANCE-NODULATION-CELL DIVISION (RND) EFFLUX MEMBRANE FUSION PROTEIN-RELATED"/>
    <property type="match status" value="1"/>
</dbReference>
<dbReference type="Gene3D" id="2.40.50.100">
    <property type="match status" value="1"/>
</dbReference>
<evidence type="ECO:0000313" key="8">
    <source>
        <dbReference type="Proteomes" id="UP000322981"/>
    </source>
</evidence>
<proteinExistence type="inferred from homology"/>
<dbReference type="SUPFAM" id="SSF111369">
    <property type="entry name" value="HlyD-like secretion proteins"/>
    <property type="match status" value="1"/>
</dbReference>
<dbReference type="Gene3D" id="1.10.287.470">
    <property type="entry name" value="Helix hairpin bin"/>
    <property type="match status" value="1"/>
</dbReference>
<protein>
    <submittedName>
        <fullName evidence="7">Efflux RND transporter periplasmic adaptor subunit</fullName>
    </submittedName>
</protein>
<sequence length="377" mass="40591">MRIKARITAGATALGLLLSLPVTQTTLASGGDPSDPAPASEPAAIAQQLDWTEARYRTVAREYRLDGIIEAIHRTTVSAQTQGQVEEIFYDVDDFVNKGEVLVRLRDTEHRTRVAQAAAELKAAAAQLQQAEDEFARVEGLFKNKNVSESAMDQAEADLQSAQARLEAAQAGLAQANEQLEYTRIRAPYSGIVTHRHVEVGEIASPGQQVMSGISLEQLRVVVDVPQSVIPAVREFGKIKVYLPDGEVVEAGRITVFPFADMGSNTFTVRVDLNERTQGLFPGMFVKTGIVTGKKRELTVPRSAVVYRSEVTGVYVLADSGRISLRQVRVGRALGDDLVLLSGLTEGERVALDPIAAGVVLKAQVKAALAAGGQPHD</sequence>
<dbReference type="Gene3D" id="2.40.420.20">
    <property type="match status" value="1"/>
</dbReference>
<organism evidence="7 8">
    <name type="scientific">Thiohalocapsa marina</name>
    <dbReference type="NCBI Taxonomy" id="424902"/>
    <lineage>
        <taxon>Bacteria</taxon>
        <taxon>Pseudomonadati</taxon>
        <taxon>Pseudomonadota</taxon>
        <taxon>Gammaproteobacteria</taxon>
        <taxon>Chromatiales</taxon>
        <taxon>Chromatiaceae</taxon>
        <taxon>Thiohalocapsa</taxon>
    </lineage>
</organism>
<keyword evidence="2" id="KW-0175">Coiled coil</keyword>
<dbReference type="RefSeq" id="WP_150090080.1">
    <property type="nucleotide sequence ID" value="NZ_JBFUOH010000058.1"/>
</dbReference>
<dbReference type="EMBL" id="VWXX01000002">
    <property type="protein sequence ID" value="KAA6187417.1"/>
    <property type="molecule type" value="Genomic_DNA"/>
</dbReference>
<dbReference type="InterPro" id="IPR058792">
    <property type="entry name" value="Beta-barrel_RND_2"/>
</dbReference>
<dbReference type="Pfam" id="PF25967">
    <property type="entry name" value="RND-MFP_C"/>
    <property type="match status" value="1"/>
</dbReference>
<evidence type="ECO:0000256" key="3">
    <source>
        <dbReference type="SAM" id="SignalP"/>
    </source>
</evidence>
<dbReference type="Gene3D" id="2.40.30.170">
    <property type="match status" value="1"/>
</dbReference>
<feature type="domain" description="CusB-like beta-barrel" evidence="5">
    <location>
        <begin position="221"/>
        <end position="289"/>
    </location>
</feature>
<evidence type="ECO:0000259" key="6">
    <source>
        <dbReference type="Pfam" id="PF25967"/>
    </source>
</evidence>
<dbReference type="OrthoDB" id="5730196at2"/>
<dbReference type="GO" id="GO:1990281">
    <property type="term" value="C:efflux pump complex"/>
    <property type="evidence" value="ECO:0007669"/>
    <property type="project" value="TreeGrafter"/>
</dbReference>
<dbReference type="InterPro" id="IPR006143">
    <property type="entry name" value="RND_pump_MFP"/>
</dbReference>
<dbReference type="AlphaFoldDB" id="A0A5M8FUD9"/>
<evidence type="ECO:0000256" key="2">
    <source>
        <dbReference type="SAM" id="Coils"/>
    </source>
</evidence>
<comment type="caution">
    <text evidence="7">The sequence shown here is derived from an EMBL/GenBank/DDBJ whole genome shotgun (WGS) entry which is preliminary data.</text>
</comment>
<name>A0A5M8FUD9_9GAMM</name>
<comment type="similarity">
    <text evidence="1">Belongs to the membrane fusion protein (MFP) (TC 8.A.1) family.</text>
</comment>
<feature type="domain" description="Multidrug resistance protein MdtA-like C-terminal permuted SH3" evidence="6">
    <location>
        <begin position="298"/>
        <end position="353"/>
    </location>
</feature>
<evidence type="ECO:0000259" key="5">
    <source>
        <dbReference type="Pfam" id="PF25954"/>
    </source>
</evidence>
<dbReference type="PANTHER" id="PTHR30469">
    <property type="entry name" value="MULTIDRUG RESISTANCE PROTEIN MDTA"/>
    <property type="match status" value="1"/>
</dbReference>
<accession>A0A5M8FUD9</accession>
<dbReference type="Pfam" id="PF25876">
    <property type="entry name" value="HH_MFP_RND"/>
    <property type="match status" value="1"/>
</dbReference>
<evidence type="ECO:0000256" key="1">
    <source>
        <dbReference type="ARBA" id="ARBA00009477"/>
    </source>
</evidence>
<feature type="coiled-coil region" evidence="2">
    <location>
        <begin position="111"/>
        <end position="179"/>
    </location>
</feature>
<feature type="signal peptide" evidence="3">
    <location>
        <begin position="1"/>
        <end position="28"/>
    </location>
</feature>
<dbReference type="InterPro" id="IPR058624">
    <property type="entry name" value="MdtA-like_HH"/>
</dbReference>
<keyword evidence="3" id="KW-0732">Signal</keyword>
<evidence type="ECO:0000259" key="4">
    <source>
        <dbReference type="Pfam" id="PF25876"/>
    </source>
</evidence>
<dbReference type="Proteomes" id="UP000322981">
    <property type="component" value="Unassembled WGS sequence"/>
</dbReference>
<dbReference type="GO" id="GO:0015562">
    <property type="term" value="F:efflux transmembrane transporter activity"/>
    <property type="evidence" value="ECO:0007669"/>
    <property type="project" value="TreeGrafter"/>
</dbReference>